<dbReference type="PANTHER" id="PTHR44943">
    <property type="entry name" value="CELLULOSE SYNTHASE OPERON PROTEIN C"/>
    <property type="match status" value="1"/>
</dbReference>
<dbReference type="AlphaFoldDB" id="A0A8J4UQP9"/>
<keyword evidence="2 3" id="KW-0802">TPR repeat</keyword>
<dbReference type="Pfam" id="PF13181">
    <property type="entry name" value="TPR_8"/>
    <property type="match status" value="2"/>
</dbReference>
<dbReference type="OrthoDB" id="2942533at2759"/>
<proteinExistence type="predicted"/>
<accession>A0A8J4UQP9</accession>
<evidence type="ECO:0000313" key="4">
    <source>
        <dbReference type="EMBL" id="KAF2070981.1"/>
    </source>
</evidence>
<gene>
    <name evidence="4" type="ORF">CYY_007697</name>
</gene>
<dbReference type="InterPro" id="IPR019734">
    <property type="entry name" value="TPR_rpt"/>
</dbReference>
<dbReference type="Proteomes" id="UP000695562">
    <property type="component" value="Unassembled WGS sequence"/>
</dbReference>
<evidence type="ECO:0008006" key="6">
    <source>
        <dbReference type="Google" id="ProtNLM"/>
    </source>
</evidence>
<dbReference type="SMART" id="SM00028">
    <property type="entry name" value="TPR"/>
    <property type="match status" value="7"/>
</dbReference>
<dbReference type="SUPFAM" id="SSF48452">
    <property type="entry name" value="TPR-like"/>
    <property type="match status" value="1"/>
</dbReference>
<feature type="repeat" description="TPR" evidence="3">
    <location>
        <begin position="99"/>
        <end position="132"/>
    </location>
</feature>
<dbReference type="Pfam" id="PF13174">
    <property type="entry name" value="TPR_6"/>
    <property type="match status" value="1"/>
</dbReference>
<feature type="repeat" description="TPR" evidence="3">
    <location>
        <begin position="258"/>
        <end position="291"/>
    </location>
</feature>
<organism evidence="4 5">
    <name type="scientific">Polysphondylium violaceum</name>
    <dbReference type="NCBI Taxonomy" id="133409"/>
    <lineage>
        <taxon>Eukaryota</taxon>
        <taxon>Amoebozoa</taxon>
        <taxon>Evosea</taxon>
        <taxon>Eumycetozoa</taxon>
        <taxon>Dictyostelia</taxon>
        <taxon>Dictyosteliales</taxon>
        <taxon>Dictyosteliaceae</taxon>
        <taxon>Polysphondylium</taxon>
    </lineage>
</organism>
<evidence type="ECO:0000256" key="3">
    <source>
        <dbReference type="PROSITE-ProRule" id="PRU00339"/>
    </source>
</evidence>
<evidence type="ECO:0000256" key="1">
    <source>
        <dbReference type="ARBA" id="ARBA00022737"/>
    </source>
</evidence>
<sequence>MNILTRITRSLNKQTSSPSFLYSAQSKQPYRRQYLFRENNLTSIDKQCYRYFSNSNNRNSDTASLNQLIINSLNTDGEDESLKLLNNVIENSSGGNGSSLAYRARGNLYAKIGDIYNSMINYQKAVECDPKSTKALLATAKIFISINDWDSAKSVYQHILSIDPNYLAAYSWLGFYELERSNVEKAKELFNKVLEKQANDSEALMGLGTIAIHNENIDQSIDYFNRAVQDYGNDIKQEEDDIDTIIDKHGLPNNSPYQFCFSKLGSLYRYKGDLESSIRNYEKALEIEANLDELLIITDIYLEQNQPLQALKYIDQSIMMDPSNVKAIVNKAVALLALQRYQESLQEFMNFKSLVDQDDPTSLIKRLVIYPKMITCCILILNQTTPISFDTTDSTTTSTPLSAIINSPPKDIDQLLEKSVRLHDYLVEKRKNTQPPQPFIDSLIDLTVSLRDACQDTIKVSQSNVNSEFKTQFQDHTLFFNSYYLITNKMTKFDQ</sequence>
<keyword evidence="1" id="KW-0677">Repeat</keyword>
<dbReference type="InterPro" id="IPR011990">
    <property type="entry name" value="TPR-like_helical_dom_sf"/>
</dbReference>
<keyword evidence="5" id="KW-1185">Reference proteome</keyword>
<name>A0A8J4UQP9_9MYCE</name>
<comment type="caution">
    <text evidence="4">The sequence shown here is derived from an EMBL/GenBank/DDBJ whole genome shotgun (WGS) entry which is preliminary data.</text>
</comment>
<feature type="repeat" description="TPR" evidence="3">
    <location>
        <begin position="201"/>
        <end position="234"/>
    </location>
</feature>
<dbReference type="Pfam" id="PF13432">
    <property type="entry name" value="TPR_16"/>
    <property type="match status" value="2"/>
</dbReference>
<dbReference type="InterPro" id="IPR051685">
    <property type="entry name" value="Ycf3/AcsC/BcsC/TPR_MFPF"/>
</dbReference>
<dbReference type="PANTHER" id="PTHR44943:SF8">
    <property type="entry name" value="TPR REPEAT-CONTAINING PROTEIN MJ0263"/>
    <property type="match status" value="1"/>
</dbReference>
<feature type="repeat" description="TPR" evidence="3">
    <location>
        <begin position="133"/>
        <end position="166"/>
    </location>
</feature>
<evidence type="ECO:0000313" key="5">
    <source>
        <dbReference type="Proteomes" id="UP000695562"/>
    </source>
</evidence>
<dbReference type="Gene3D" id="1.25.40.10">
    <property type="entry name" value="Tetratricopeptide repeat domain"/>
    <property type="match status" value="2"/>
</dbReference>
<protein>
    <recommendedName>
        <fullName evidence="6">Tetratricopeptide-like helical domain-containing protein</fullName>
    </recommendedName>
</protein>
<reference evidence="4" key="1">
    <citation type="submission" date="2020-01" db="EMBL/GenBank/DDBJ databases">
        <title>Development of genomics and gene disruption for Polysphondylium violaceum indicates a role for the polyketide synthase stlB in stalk morphogenesis.</title>
        <authorList>
            <person name="Narita B."/>
            <person name="Kawabe Y."/>
            <person name="Kin K."/>
            <person name="Saito T."/>
            <person name="Gibbs R."/>
            <person name="Kuspa A."/>
            <person name="Muzny D."/>
            <person name="Queller D."/>
            <person name="Richards S."/>
            <person name="Strassman J."/>
            <person name="Sucgang R."/>
            <person name="Worley K."/>
            <person name="Schaap P."/>
        </authorList>
    </citation>
    <scope>NUCLEOTIDE SEQUENCE</scope>
    <source>
        <strain evidence="4">QSvi11</strain>
    </source>
</reference>
<evidence type="ECO:0000256" key="2">
    <source>
        <dbReference type="ARBA" id="ARBA00022803"/>
    </source>
</evidence>
<dbReference type="EMBL" id="AJWJ01000425">
    <property type="protein sequence ID" value="KAF2070981.1"/>
    <property type="molecule type" value="Genomic_DNA"/>
</dbReference>
<dbReference type="PROSITE" id="PS50005">
    <property type="entry name" value="TPR"/>
    <property type="match status" value="4"/>
</dbReference>